<dbReference type="GO" id="GO:0007165">
    <property type="term" value="P:signal transduction"/>
    <property type="evidence" value="ECO:0007669"/>
    <property type="project" value="TreeGrafter"/>
</dbReference>
<dbReference type="AlphaFoldDB" id="A0A1E5SLI4"/>
<evidence type="ECO:0000313" key="2">
    <source>
        <dbReference type="EMBL" id="OEJ99906.1"/>
    </source>
</evidence>
<evidence type="ECO:0000259" key="1">
    <source>
        <dbReference type="Pfam" id="PF03572"/>
    </source>
</evidence>
<name>A0A1E5SLI4_9BACT</name>
<proteinExistence type="predicted"/>
<dbReference type="SUPFAM" id="SSF52096">
    <property type="entry name" value="ClpP/crotonase"/>
    <property type="match status" value="1"/>
</dbReference>
<dbReference type="PANTHER" id="PTHR32060:SF30">
    <property type="entry name" value="CARBOXY-TERMINAL PROCESSING PROTEASE CTPA"/>
    <property type="match status" value="1"/>
</dbReference>
<sequence length="475" mass="54426">MKQRLNVLLILLLPVTVFGQKELTKEQILEDYTVLKNVLTKGHPNLYEYTSKSEWDNLFTTFENEEIKTIYNSNDLYKSLIKLTDYVRDGHLIVMRPQLNSLPNFFPLLLKIIDKKFYTDTDDFGIPIGSEILSIDGVNGIDLRNIFLKYAPSDGFNESRKDRQIESEFGILHFYEFGAKPIYEVKYKTQTNKVTTKKVESQTFESIGKRFTKRHSFLARKTLSEQGPHLSVIDSISTAVLTLNSFNLDVEMFQVALEANYKVIKRKKTKNLIIDIRQNEGGYPLNTIRAFSYIANKPFKQQVSSYVITDNLPEEQYSRNLVNGYTFESFFEKFYQNSEKTENGWKSTIDENEPLMIPNKKKFKGKVYVLTGGNTFSAGSSFALFCKNQGITLVGEETGGGYYTQTGGYPVIYTLPNSELKILISFVKINRFVKDETANKGRGILPDDEIILTVSDLIGKRDSQLAYVLKQITNK</sequence>
<accession>A0A1E5SLI4</accession>
<dbReference type="EMBL" id="MDGQ01000005">
    <property type="protein sequence ID" value="OEJ99906.1"/>
    <property type="molecule type" value="Genomic_DNA"/>
</dbReference>
<dbReference type="InterPro" id="IPR029045">
    <property type="entry name" value="ClpP/crotonase-like_dom_sf"/>
</dbReference>
<dbReference type="PANTHER" id="PTHR32060">
    <property type="entry name" value="TAIL-SPECIFIC PROTEASE"/>
    <property type="match status" value="1"/>
</dbReference>
<dbReference type="GO" id="GO:0030288">
    <property type="term" value="C:outer membrane-bounded periplasmic space"/>
    <property type="evidence" value="ECO:0007669"/>
    <property type="project" value="TreeGrafter"/>
</dbReference>
<dbReference type="Gene3D" id="3.90.226.10">
    <property type="entry name" value="2-enoyl-CoA Hydratase, Chain A, domain 1"/>
    <property type="match status" value="1"/>
</dbReference>
<dbReference type="GO" id="GO:0006508">
    <property type="term" value="P:proteolysis"/>
    <property type="evidence" value="ECO:0007669"/>
    <property type="project" value="InterPro"/>
</dbReference>
<dbReference type="Proteomes" id="UP000095552">
    <property type="component" value="Unassembled WGS sequence"/>
</dbReference>
<feature type="domain" description="Tail specific protease" evidence="1">
    <location>
        <begin position="238"/>
        <end position="406"/>
    </location>
</feature>
<dbReference type="GO" id="GO:0008236">
    <property type="term" value="F:serine-type peptidase activity"/>
    <property type="evidence" value="ECO:0007669"/>
    <property type="project" value="InterPro"/>
</dbReference>
<organism evidence="2 3">
    <name type="scientific">Roseivirga misakiensis</name>
    <dbReference type="NCBI Taxonomy" id="1563681"/>
    <lineage>
        <taxon>Bacteria</taxon>
        <taxon>Pseudomonadati</taxon>
        <taxon>Bacteroidota</taxon>
        <taxon>Cytophagia</taxon>
        <taxon>Cytophagales</taxon>
        <taxon>Roseivirgaceae</taxon>
        <taxon>Roseivirga</taxon>
    </lineage>
</organism>
<dbReference type="OrthoDB" id="9812068at2"/>
<evidence type="ECO:0000313" key="3">
    <source>
        <dbReference type="Proteomes" id="UP000095552"/>
    </source>
</evidence>
<comment type="caution">
    <text evidence="2">The sequence shown here is derived from an EMBL/GenBank/DDBJ whole genome shotgun (WGS) entry which is preliminary data.</text>
</comment>
<dbReference type="GO" id="GO:0004175">
    <property type="term" value="F:endopeptidase activity"/>
    <property type="evidence" value="ECO:0007669"/>
    <property type="project" value="TreeGrafter"/>
</dbReference>
<keyword evidence="3" id="KW-1185">Reference proteome</keyword>
<gene>
    <name evidence="2" type="ORF">BFP71_10180</name>
</gene>
<dbReference type="InterPro" id="IPR005151">
    <property type="entry name" value="Tail-specific_protease"/>
</dbReference>
<dbReference type="STRING" id="1563681.BFP71_10180"/>
<dbReference type="Pfam" id="PF03572">
    <property type="entry name" value="Peptidase_S41"/>
    <property type="match status" value="1"/>
</dbReference>
<protein>
    <recommendedName>
        <fullName evidence="1">Tail specific protease domain-containing protein</fullName>
    </recommendedName>
</protein>
<dbReference type="RefSeq" id="WP_069835369.1">
    <property type="nucleotide sequence ID" value="NZ_MDGQ01000005.1"/>
</dbReference>
<reference evidence="2 3" key="1">
    <citation type="submission" date="2016-08" db="EMBL/GenBank/DDBJ databases">
        <title>Draft genome of Fabibacter sp. strain SK-8.</title>
        <authorList>
            <person name="Wong S.-K."/>
            <person name="Hamasaki K."/>
            <person name="Yoshizawa S."/>
        </authorList>
    </citation>
    <scope>NUCLEOTIDE SEQUENCE [LARGE SCALE GENOMIC DNA]</scope>
    <source>
        <strain evidence="2 3">SK-8</strain>
    </source>
</reference>